<dbReference type="AlphaFoldDB" id="A0AAE0BTK7"/>
<evidence type="ECO:0000313" key="2">
    <source>
        <dbReference type="Proteomes" id="UP001190700"/>
    </source>
</evidence>
<keyword evidence="2" id="KW-1185">Reference proteome</keyword>
<evidence type="ECO:0000313" key="1">
    <source>
        <dbReference type="EMBL" id="KAK3242561.1"/>
    </source>
</evidence>
<dbReference type="SUPFAM" id="SSF56112">
    <property type="entry name" value="Protein kinase-like (PK-like)"/>
    <property type="match status" value="1"/>
</dbReference>
<protein>
    <recommendedName>
        <fullName evidence="3">Protein kinase domain-containing protein</fullName>
    </recommendedName>
</protein>
<name>A0AAE0BTK7_9CHLO</name>
<dbReference type="InterPro" id="IPR011009">
    <property type="entry name" value="Kinase-like_dom_sf"/>
</dbReference>
<dbReference type="Gene3D" id="1.10.510.10">
    <property type="entry name" value="Transferase(Phosphotransferase) domain 1"/>
    <property type="match status" value="1"/>
</dbReference>
<organism evidence="1 2">
    <name type="scientific">Cymbomonas tetramitiformis</name>
    <dbReference type="NCBI Taxonomy" id="36881"/>
    <lineage>
        <taxon>Eukaryota</taxon>
        <taxon>Viridiplantae</taxon>
        <taxon>Chlorophyta</taxon>
        <taxon>Pyramimonadophyceae</taxon>
        <taxon>Pyramimonadales</taxon>
        <taxon>Pyramimonadaceae</taxon>
        <taxon>Cymbomonas</taxon>
    </lineage>
</organism>
<sequence length="493" mass="55713">MSLLVHPVFPCPNVDALKKDESIECLSEREGLHSLQIVPTPVYDLPFKPSDDPFTPLDQLYTTAAPSSINFPVDHRRTIRYNRLDQLSDNKISFDPDKQVRYEVSVWQYSPLPGEPPLVRNLMQFNSLVVKIAHARFQANRRTYRAVGAHKFETAKKVLLTEIESRVPREEALGSDLCEAVTDFPSNACVDTAFVRHFRAKMLVSEKTQQGFANSSFKLGFLPTEYREMADVDYITREVSKDGDDTLVYDLFVIAVMPMYAMTVQALLDNHIRNIRGERSLATLYLESSAPAASIRLRLQIVIKTAFALKCLQDGESDSSNGRQLYFPDLKTENVTVWCLNDEMQITLIDLASLTPVGSSSTEVSYPRPSKKKTFTPDALLEVKYSPHSVLWTFACYVLRVLNMSEVDVPFMELNWQRASSRQSLLSEIDAMNSTIDKVMTTIQPSHVTASLRPMLSKMTTVDKKYVDPSIPYGTHVHYGLIIDEFSAILTSV</sequence>
<proteinExistence type="predicted"/>
<reference evidence="1 2" key="1">
    <citation type="journal article" date="2015" name="Genome Biol. Evol.">
        <title>Comparative Genomics of a Bacterivorous Green Alga Reveals Evolutionary Causalities and Consequences of Phago-Mixotrophic Mode of Nutrition.</title>
        <authorList>
            <person name="Burns J.A."/>
            <person name="Paasch A."/>
            <person name="Narechania A."/>
            <person name="Kim E."/>
        </authorList>
    </citation>
    <scope>NUCLEOTIDE SEQUENCE [LARGE SCALE GENOMIC DNA]</scope>
    <source>
        <strain evidence="1 2">PLY_AMNH</strain>
    </source>
</reference>
<accession>A0AAE0BTK7</accession>
<comment type="caution">
    <text evidence="1">The sequence shown here is derived from an EMBL/GenBank/DDBJ whole genome shotgun (WGS) entry which is preliminary data.</text>
</comment>
<dbReference type="Proteomes" id="UP001190700">
    <property type="component" value="Unassembled WGS sequence"/>
</dbReference>
<evidence type="ECO:0008006" key="3">
    <source>
        <dbReference type="Google" id="ProtNLM"/>
    </source>
</evidence>
<gene>
    <name evidence="1" type="ORF">CYMTET_47720</name>
</gene>
<dbReference type="EMBL" id="LGRX02033150">
    <property type="protein sequence ID" value="KAK3242561.1"/>
    <property type="molecule type" value="Genomic_DNA"/>
</dbReference>